<protein>
    <recommendedName>
        <fullName evidence="4">Integral membrane protein</fullName>
    </recommendedName>
</protein>
<evidence type="ECO:0000313" key="3">
    <source>
        <dbReference type="Proteomes" id="UP000019091"/>
    </source>
</evidence>
<feature type="transmembrane region" description="Helical" evidence="1">
    <location>
        <begin position="87"/>
        <end position="107"/>
    </location>
</feature>
<keyword evidence="1" id="KW-0472">Membrane</keyword>
<dbReference type="Proteomes" id="UP000019091">
    <property type="component" value="Chromosome"/>
</dbReference>
<dbReference type="EMBL" id="CP006954">
    <property type="protein sequence ID" value="AHG82483.1"/>
    <property type="molecule type" value="Genomic_DNA"/>
</dbReference>
<dbReference type="InterPro" id="IPR008523">
    <property type="entry name" value="DUF805"/>
</dbReference>
<reference evidence="2 3" key="1">
    <citation type="journal article" date="2014" name="Genome Announc.">
        <title>Complete Closed Genome Sequences of Three Bibersteinia trehalosi Nasopharyngeal Isolates from Cattle with Shipping Fever.</title>
        <authorList>
            <person name="Harhay G.P."/>
            <person name="McVey D.S."/>
            <person name="Koren S."/>
            <person name="Phillippy A.M."/>
            <person name="Bono J."/>
            <person name="Harhay D.M."/>
            <person name="Clawson M.L."/>
            <person name="Heaton M.P."/>
            <person name="Chitko-McKown C.G."/>
            <person name="Korlach J."/>
            <person name="Smith T.P."/>
        </authorList>
    </citation>
    <scope>NUCLEOTIDE SEQUENCE [LARGE SCALE GENOMIC DNA]</scope>
    <source>
        <strain evidence="2 3">USDA-ARS-USMARC-188</strain>
    </source>
</reference>
<sequence length="169" mass="19481">MSWFILALRNIFNFQGRARRKEYGWFMLIYSLIHFVLDIIEIAAETLNLIDLLKVMSIVNFILFIWFGIVSVSLTTRRLHDVGHSGWWQLLPLALSLVVAVFTTEIGTIFSNRALLGEGLLALILLILLFYFAFFIYLLFKDGQRFNNKYGADPKAVELTNSPPIPNHQ</sequence>
<dbReference type="PANTHER" id="PTHR34980:SF2">
    <property type="entry name" value="INNER MEMBRANE PROTEIN YHAH-RELATED"/>
    <property type="match status" value="1"/>
</dbReference>
<feature type="transmembrane region" description="Helical" evidence="1">
    <location>
        <begin position="23"/>
        <end position="43"/>
    </location>
</feature>
<name>A0A4V7IBS4_BIBTR</name>
<proteinExistence type="predicted"/>
<accession>A0A4V7IBS4</accession>
<feature type="transmembrane region" description="Helical" evidence="1">
    <location>
        <begin position="55"/>
        <end position="75"/>
    </location>
</feature>
<dbReference type="Pfam" id="PF05656">
    <property type="entry name" value="DUF805"/>
    <property type="match status" value="1"/>
</dbReference>
<feature type="transmembrane region" description="Helical" evidence="1">
    <location>
        <begin position="119"/>
        <end position="140"/>
    </location>
</feature>
<evidence type="ECO:0000313" key="2">
    <source>
        <dbReference type="EMBL" id="AHG82483.1"/>
    </source>
</evidence>
<dbReference type="RefSeq" id="WP_025267336.1">
    <property type="nucleotide sequence ID" value="NZ_CP006954.1"/>
</dbReference>
<dbReference type="OrthoDB" id="9812349at2"/>
<keyword evidence="1" id="KW-1133">Transmembrane helix</keyword>
<dbReference type="GO" id="GO:0005886">
    <property type="term" value="C:plasma membrane"/>
    <property type="evidence" value="ECO:0007669"/>
    <property type="project" value="TreeGrafter"/>
</dbReference>
<dbReference type="KEGG" id="btre:F542_17680"/>
<keyword evidence="1" id="KW-0812">Transmembrane</keyword>
<evidence type="ECO:0008006" key="4">
    <source>
        <dbReference type="Google" id="ProtNLM"/>
    </source>
</evidence>
<evidence type="ECO:0000256" key="1">
    <source>
        <dbReference type="SAM" id="Phobius"/>
    </source>
</evidence>
<organism evidence="2 3">
    <name type="scientific">Bibersteinia trehalosi USDA-ARS-USMARC-188</name>
    <dbReference type="NCBI Taxonomy" id="1263829"/>
    <lineage>
        <taxon>Bacteria</taxon>
        <taxon>Pseudomonadati</taxon>
        <taxon>Pseudomonadota</taxon>
        <taxon>Gammaproteobacteria</taxon>
        <taxon>Pasteurellales</taxon>
        <taxon>Pasteurellaceae</taxon>
        <taxon>Bibersteinia</taxon>
    </lineage>
</organism>
<gene>
    <name evidence="2" type="ORF">F542_17680</name>
</gene>
<dbReference type="AlphaFoldDB" id="A0A4V7IBS4"/>
<dbReference type="PANTHER" id="PTHR34980">
    <property type="entry name" value="INNER MEMBRANE PROTEIN-RELATED-RELATED"/>
    <property type="match status" value="1"/>
</dbReference>